<dbReference type="SUPFAM" id="SSF56574">
    <property type="entry name" value="Serpins"/>
    <property type="match status" value="1"/>
</dbReference>
<accession>A0A251VGA2</accession>
<dbReference type="Gene3D" id="3.30.497.10">
    <property type="entry name" value="Antithrombin, subunit I, domain 2"/>
    <property type="match status" value="1"/>
</dbReference>
<evidence type="ECO:0000256" key="1">
    <source>
        <dbReference type="ARBA" id="ARBA00009500"/>
    </source>
</evidence>
<dbReference type="Proteomes" id="UP000215914">
    <property type="component" value="Chromosome 2"/>
</dbReference>
<dbReference type="EMBL" id="CM007891">
    <property type="protein sequence ID" value="OTG34615.1"/>
    <property type="molecule type" value="Genomic_DNA"/>
</dbReference>
<gene>
    <name evidence="6" type="primary">SPZ2A</name>
    <name evidence="6" type="ORF">HannXRQ_Chr02g0047771</name>
</gene>
<evidence type="ECO:0000313" key="6">
    <source>
        <dbReference type="EMBL" id="OTG34615.1"/>
    </source>
</evidence>
<dbReference type="InterPro" id="IPR000215">
    <property type="entry name" value="Serpin_fam"/>
</dbReference>
<name>A0A251VGA2_HELAN</name>
<dbReference type="InterPro" id="IPR042178">
    <property type="entry name" value="Serpin_sf_1"/>
</dbReference>
<evidence type="ECO:0000313" key="7">
    <source>
        <dbReference type="Proteomes" id="UP000215914"/>
    </source>
</evidence>
<comment type="similarity">
    <text evidence="1 4">Belongs to the serpin family.</text>
</comment>
<dbReference type="PANTHER" id="PTHR11461:SF211">
    <property type="entry name" value="GH10112P-RELATED"/>
    <property type="match status" value="1"/>
</dbReference>
<dbReference type="PANTHER" id="PTHR11461">
    <property type="entry name" value="SERINE PROTEASE INHIBITOR, SERPIN"/>
    <property type="match status" value="1"/>
</dbReference>
<sequence>MAEAADLQQLIRDQTHVSTTLAAHLLSKKHDSNVVFSPLSIHAALSLLAQGTTGQTHDQLLAFLKTNTTHNLNSLYSQYVSSIFGDSSSSDGPQLSFANGVWIDETLSFKPSFKQVVDDVYKAVCKQVDFQTKAVEVANEVNLWAEKQTNGLIKELLPADGVSSFTRLIFANALYFKGTWSYTFDRVLTKESDFYLLGGNKVQVPFMTCGLDKFVCEYDDFKVLGLHYLRGEDKRQFTMYFFLPDAKDGLQALVQKIGSTSDFLDSHIPRKEVEVDRFLIPKFKIEFGFKSSDMLKELGLVLPFTGEDGLTEIADSSNGERLHVSSIHHKSFIDVNEEGTEAAAIEYDPLCGCMLTEEEPRKVDFVADHPFLFVIREDVTGVVLFMGQVIDPSVG</sequence>
<dbReference type="AlphaFoldDB" id="A0A251VGA2"/>
<dbReference type="CDD" id="cd02043">
    <property type="entry name" value="serpinP_plants"/>
    <property type="match status" value="1"/>
</dbReference>
<keyword evidence="2" id="KW-0646">Protease inhibitor</keyword>
<dbReference type="InterPro" id="IPR042185">
    <property type="entry name" value="Serpin_sf_2"/>
</dbReference>
<dbReference type="OMA" id="IPMMHLQ"/>
<keyword evidence="7" id="KW-1185">Reference proteome</keyword>
<keyword evidence="3" id="KW-0722">Serine protease inhibitor</keyword>
<dbReference type="FunCoup" id="A0A251VGA2">
    <property type="interactions" value="786"/>
</dbReference>
<feature type="domain" description="Serpin" evidence="5">
    <location>
        <begin position="19"/>
        <end position="392"/>
    </location>
</feature>
<dbReference type="Gene3D" id="2.30.39.10">
    <property type="entry name" value="Alpha-1-antitrypsin, domain 1"/>
    <property type="match status" value="1"/>
</dbReference>
<protein>
    <submittedName>
        <fullName evidence="6">Putative serpin-Z2A</fullName>
    </submittedName>
</protein>
<evidence type="ECO:0000256" key="4">
    <source>
        <dbReference type="RuleBase" id="RU000411"/>
    </source>
</evidence>
<dbReference type="PROSITE" id="PS00284">
    <property type="entry name" value="SERPIN"/>
    <property type="match status" value="1"/>
</dbReference>
<organism evidence="6 7">
    <name type="scientific">Helianthus annuus</name>
    <name type="common">Common sunflower</name>
    <dbReference type="NCBI Taxonomy" id="4232"/>
    <lineage>
        <taxon>Eukaryota</taxon>
        <taxon>Viridiplantae</taxon>
        <taxon>Streptophyta</taxon>
        <taxon>Embryophyta</taxon>
        <taxon>Tracheophyta</taxon>
        <taxon>Spermatophyta</taxon>
        <taxon>Magnoliopsida</taxon>
        <taxon>eudicotyledons</taxon>
        <taxon>Gunneridae</taxon>
        <taxon>Pentapetalae</taxon>
        <taxon>asterids</taxon>
        <taxon>campanulids</taxon>
        <taxon>Asterales</taxon>
        <taxon>Asteraceae</taxon>
        <taxon>Asteroideae</taxon>
        <taxon>Heliantheae alliance</taxon>
        <taxon>Heliantheae</taxon>
        <taxon>Helianthus</taxon>
    </lineage>
</organism>
<dbReference type="OrthoDB" id="1063785at2759"/>
<dbReference type="SMART" id="SM00093">
    <property type="entry name" value="SERPIN"/>
    <property type="match status" value="1"/>
</dbReference>
<evidence type="ECO:0000259" key="5">
    <source>
        <dbReference type="SMART" id="SM00093"/>
    </source>
</evidence>
<dbReference type="InterPro" id="IPR023795">
    <property type="entry name" value="Serpin_CS"/>
</dbReference>
<dbReference type="FunFam" id="3.30.497.10:FF:000012">
    <property type="entry name" value="Predicted protein"/>
    <property type="match status" value="1"/>
</dbReference>
<dbReference type="InParanoid" id="A0A251VGA2"/>
<reference evidence="7" key="1">
    <citation type="journal article" date="2017" name="Nature">
        <title>The sunflower genome provides insights into oil metabolism, flowering and Asterid evolution.</title>
        <authorList>
            <person name="Badouin H."/>
            <person name="Gouzy J."/>
            <person name="Grassa C.J."/>
            <person name="Murat F."/>
            <person name="Staton S.E."/>
            <person name="Cottret L."/>
            <person name="Lelandais-Briere C."/>
            <person name="Owens G.L."/>
            <person name="Carrere S."/>
            <person name="Mayjonade B."/>
            <person name="Legrand L."/>
            <person name="Gill N."/>
            <person name="Kane N.C."/>
            <person name="Bowers J.E."/>
            <person name="Hubner S."/>
            <person name="Bellec A."/>
            <person name="Berard A."/>
            <person name="Berges H."/>
            <person name="Blanchet N."/>
            <person name="Boniface M.C."/>
            <person name="Brunel D."/>
            <person name="Catrice O."/>
            <person name="Chaidir N."/>
            <person name="Claudel C."/>
            <person name="Donnadieu C."/>
            <person name="Faraut T."/>
            <person name="Fievet G."/>
            <person name="Helmstetter N."/>
            <person name="King M."/>
            <person name="Knapp S.J."/>
            <person name="Lai Z."/>
            <person name="Le Paslier M.C."/>
            <person name="Lippi Y."/>
            <person name="Lorenzon L."/>
            <person name="Mandel J.R."/>
            <person name="Marage G."/>
            <person name="Marchand G."/>
            <person name="Marquand E."/>
            <person name="Bret-Mestries E."/>
            <person name="Morien E."/>
            <person name="Nambeesan S."/>
            <person name="Nguyen T."/>
            <person name="Pegot-Espagnet P."/>
            <person name="Pouilly N."/>
            <person name="Raftis F."/>
            <person name="Sallet E."/>
            <person name="Schiex T."/>
            <person name="Thomas J."/>
            <person name="Vandecasteele C."/>
            <person name="Vares D."/>
            <person name="Vear F."/>
            <person name="Vautrin S."/>
            <person name="Crespi M."/>
            <person name="Mangin B."/>
            <person name="Burke J.M."/>
            <person name="Salse J."/>
            <person name="Munos S."/>
            <person name="Vincourt P."/>
            <person name="Rieseberg L.H."/>
            <person name="Langlade N.B."/>
        </authorList>
    </citation>
    <scope>NUCLEOTIDE SEQUENCE [LARGE SCALE GENOMIC DNA]</scope>
    <source>
        <strain evidence="7">cv. SF193</strain>
    </source>
</reference>
<dbReference type="GO" id="GO:0004867">
    <property type="term" value="F:serine-type endopeptidase inhibitor activity"/>
    <property type="evidence" value="ECO:0007669"/>
    <property type="project" value="UniProtKB-KW"/>
</dbReference>
<dbReference type="InterPro" id="IPR036186">
    <property type="entry name" value="Serpin_sf"/>
</dbReference>
<dbReference type="Pfam" id="PF00079">
    <property type="entry name" value="Serpin"/>
    <property type="match status" value="1"/>
</dbReference>
<proteinExistence type="inferred from homology"/>
<dbReference type="GO" id="GO:0005615">
    <property type="term" value="C:extracellular space"/>
    <property type="evidence" value="ECO:0000318"/>
    <property type="project" value="GO_Central"/>
</dbReference>
<evidence type="ECO:0000256" key="2">
    <source>
        <dbReference type="ARBA" id="ARBA00022690"/>
    </source>
</evidence>
<evidence type="ECO:0000256" key="3">
    <source>
        <dbReference type="ARBA" id="ARBA00022900"/>
    </source>
</evidence>
<dbReference type="InterPro" id="IPR023796">
    <property type="entry name" value="Serpin_dom"/>
</dbReference>